<feature type="domain" description="FAD-binding PCMH-type" evidence="11">
    <location>
        <begin position="113"/>
        <end position="308"/>
    </location>
</feature>
<keyword evidence="5" id="KW-0274">FAD</keyword>
<evidence type="ECO:0000256" key="7">
    <source>
        <dbReference type="ARBA" id="ARBA00023002"/>
    </source>
</evidence>
<gene>
    <name evidence="12" type="ORF">PSNMU_V1.4_AUG-EV-PASAV3_0110440</name>
</gene>
<dbReference type="Pfam" id="PF02913">
    <property type="entry name" value="FAD-oxidase_C"/>
    <property type="match status" value="1"/>
</dbReference>
<dbReference type="AlphaFoldDB" id="A0A448ZPH5"/>
<accession>A0A448ZPH5</accession>
<keyword evidence="8" id="KW-0496">Mitochondrion</keyword>
<dbReference type="GO" id="GO:0008720">
    <property type="term" value="F:D-lactate dehydrogenase (NAD+) activity"/>
    <property type="evidence" value="ECO:0007669"/>
    <property type="project" value="TreeGrafter"/>
</dbReference>
<dbReference type="InterPro" id="IPR036318">
    <property type="entry name" value="FAD-bd_PCMH-like_sf"/>
</dbReference>
<dbReference type="InterPro" id="IPR016166">
    <property type="entry name" value="FAD-bd_PCMH"/>
</dbReference>
<dbReference type="EC" id="1.1.2.4" evidence="9"/>
<evidence type="ECO:0000256" key="6">
    <source>
        <dbReference type="ARBA" id="ARBA00022946"/>
    </source>
</evidence>
<evidence type="ECO:0000256" key="4">
    <source>
        <dbReference type="ARBA" id="ARBA00022630"/>
    </source>
</evidence>
<dbReference type="FunFam" id="3.30.465.10:FF:000016">
    <property type="entry name" value="probable D-lactate dehydrogenase, mitochondrial"/>
    <property type="match status" value="1"/>
</dbReference>
<comment type="subcellular location">
    <subcellularLocation>
        <location evidence="2">Mitochondrion</location>
    </subcellularLocation>
</comment>
<feature type="compositionally biased region" description="Low complexity" evidence="10">
    <location>
        <begin position="96"/>
        <end position="114"/>
    </location>
</feature>
<dbReference type="InterPro" id="IPR006094">
    <property type="entry name" value="Oxid_FAD_bind_N"/>
</dbReference>
<evidence type="ECO:0000256" key="10">
    <source>
        <dbReference type="SAM" id="MobiDB-lite"/>
    </source>
</evidence>
<keyword evidence="4" id="KW-0285">Flavoprotein</keyword>
<name>A0A448ZPH5_9STRA</name>
<feature type="compositionally biased region" description="Basic residues" evidence="10">
    <location>
        <begin position="697"/>
        <end position="708"/>
    </location>
</feature>
<feature type="region of interest" description="Disordered" evidence="10">
    <location>
        <begin position="70"/>
        <end position="119"/>
    </location>
</feature>
<dbReference type="PANTHER" id="PTHR11748">
    <property type="entry name" value="D-LACTATE DEHYDROGENASE"/>
    <property type="match status" value="1"/>
</dbReference>
<dbReference type="GO" id="GO:0005739">
    <property type="term" value="C:mitochondrion"/>
    <property type="evidence" value="ECO:0007669"/>
    <property type="project" value="UniProtKB-SubCell"/>
</dbReference>
<evidence type="ECO:0000256" key="5">
    <source>
        <dbReference type="ARBA" id="ARBA00022827"/>
    </source>
</evidence>
<dbReference type="FunFam" id="3.30.70.2740:FF:000001">
    <property type="entry name" value="D-lactate dehydrogenase mitochondrial"/>
    <property type="match status" value="1"/>
</dbReference>
<feature type="compositionally biased region" description="Basic and acidic residues" evidence="10">
    <location>
        <begin position="81"/>
        <end position="92"/>
    </location>
</feature>
<reference evidence="12 13" key="1">
    <citation type="submission" date="2019-01" db="EMBL/GenBank/DDBJ databases">
        <authorList>
            <person name="Ferrante I. M."/>
        </authorList>
    </citation>
    <scope>NUCLEOTIDE SEQUENCE [LARGE SCALE GENOMIC DNA]</scope>
    <source>
        <strain evidence="12 13">B856</strain>
    </source>
</reference>
<feature type="region of interest" description="Disordered" evidence="10">
    <location>
        <begin position="755"/>
        <end position="785"/>
    </location>
</feature>
<evidence type="ECO:0000259" key="11">
    <source>
        <dbReference type="PROSITE" id="PS51387"/>
    </source>
</evidence>
<dbReference type="GO" id="GO:0071949">
    <property type="term" value="F:FAD binding"/>
    <property type="evidence" value="ECO:0007669"/>
    <property type="project" value="InterPro"/>
</dbReference>
<sequence>MILLRTAAPRWVRSLGNPRLGSFGSTAFLRNSSSSSGSGLARELGDPSKTVRQAAILASLAGLRDNGKLSEATEVSTNPYELDRHGRGESHHRGYTLNGTANDTANDTANETNDPLTPDVIVRPQTVKDVSELLGFCNEHRIPVIPYGAGTSVEGHVCATTRGSISLDMAGFTEVVLPGELDSETETESSSEVSLPDPIARVGAGVSRKTLNEALRATGMQFVVDPGADATIGGMVATGASGTTTVRYGTMRENLLGLECVLADGTIVSRIGGRVLKSSAGYDLVGLMCGSEGTLGVITSVTVKLHPIPDHVVAAVCVFESLADAANTVAMLKFCEVPMVRCELLDATSVAAFNASNSNGNSGNSRPMEEKATLFLEFQASSEEALKEQIATTQEICTGDEFGGSDFRFTSGEEERKALWAARHNLYYASINYRKGSTTAFLTDACVPLSEFASVLDETVRDVEETGVVGPCFGHAGDGNFHCILPVSEDEPDEYMEKVFAVHERIIRRALAAGGTCTGEHGVGYGKIKYLGDQYGEGAVRMMERVKASLDPNNILNPGKVVEFRYASMYGGFGGKGSTTCFAQSHISLHPCQDICGGLSSNRAIVGIKATPVKRENLEFRLQGRDVVSILLVEHGWKISLDDRLSEVETGNVVHLVVDSGGCACHGGRLIDAERQAPLFRRDLGNDGQPVTQGRSGRVHGGKTRVHGRSNSIGSKGEGRFQVHGPDEFHQIFGHPVGFRREFPGVNQPHHLLGTRHSNMPFHHKADESNNLKRPGVDAGQTNLSRNEIVGTPKGIHAGVHFETLRVELLDCGGLVKRRVFSRHCLGNVLEGHLVVPGGRPMVPAGRCISSPACNLGLDNVSQLVPKLGITGKERSGAHAIHPVGRVVLFLDKLIVIGSYDRIGHCIFLQDGCRFPTQGIILRHQREDRGVDTHGVAAVRGAILVCNGWALVEPEVGKGAELPSHGVFVRWH</sequence>
<dbReference type="Gene3D" id="3.30.465.10">
    <property type="match status" value="1"/>
</dbReference>
<dbReference type="Gene3D" id="3.30.70.2740">
    <property type="match status" value="1"/>
</dbReference>
<dbReference type="GO" id="GO:0004458">
    <property type="term" value="F:D-lactate dehydrogenase (cytochrome) activity"/>
    <property type="evidence" value="ECO:0007669"/>
    <property type="project" value="UniProtKB-EC"/>
</dbReference>
<proteinExistence type="inferred from homology"/>
<dbReference type="EMBL" id="CAACVS010000602">
    <property type="protein sequence ID" value="VEU43941.1"/>
    <property type="molecule type" value="Genomic_DNA"/>
</dbReference>
<comment type="cofactor">
    <cofactor evidence="1">
        <name>FAD</name>
        <dbReference type="ChEBI" id="CHEBI:57692"/>
    </cofactor>
</comment>
<dbReference type="OrthoDB" id="5332616at2759"/>
<dbReference type="InterPro" id="IPR016169">
    <property type="entry name" value="FAD-bd_PCMH_sub2"/>
</dbReference>
<dbReference type="InterPro" id="IPR016171">
    <property type="entry name" value="Vanillyl_alc_oxidase_C-sub2"/>
</dbReference>
<evidence type="ECO:0000313" key="12">
    <source>
        <dbReference type="EMBL" id="VEU43941.1"/>
    </source>
</evidence>
<dbReference type="PANTHER" id="PTHR11748:SF111">
    <property type="entry name" value="D-LACTATE DEHYDROGENASE, MITOCHONDRIAL-RELATED"/>
    <property type="match status" value="1"/>
</dbReference>
<evidence type="ECO:0000313" key="13">
    <source>
        <dbReference type="Proteomes" id="UP000291116"/>
    </source>
</evidence>
<keyword evidence="7" id="KW-0560">Oxidoreductase</keyword>
<feature type="region of interest" description="Disordered" evidence="10">
    <location>
        <begin position="682"/>
        <end position="719"/>
    </location>
</feature>
<dbReference type="FunFam" id="1.10.45.10:FF:000001">
    <property type="entry name" value="D-lactate dehydrogenase mitochondrial"/>
    <property type="match status" value="1"/>
</dbReference>
<dbReference type="SUPFAM" id="SSF56176">
    <property type="entry name" value="FAD-binding/transporter-associated domain-like"/>
    <property type="match status" value="1"/>
</dbReference>
<comment type="similarity">
    <text evidence="3">Belongs to the FAD-binding oxidoreductase/transferase type 4 family.</text>
</comment>
<evidence type="ECO:0000256" key="1">
    <source>
        <dbReference type="ARBA" id="ARBA00001974"/>
    </source>
</evidence>
<dbReference type="InterPro" id="IPR016164">
    <property type="entry name" value="FAD-linked_Oxase-like_C"/>
</dbReference>
<dbReference type="GO" id="GO:1903457">
    <property type="term" value="P:lactate catabolic process"/>
    <property type="evidence" value="ECO:0007669"/>
    <property type="project" value="TreeGrafter"/>
</dbReference>
<dbReference type="PROSITE" id="PS51387">
    <property type="entry name" value="FAD_PCMH"/>
    <property type="match status" value="1"/>
</dbReference>
<keyword evidence="6" id="KW-0809">Transit peptide</keyword>
<dbReference type="InterPro" id="IPR004113">
    <property type="entry name" value="FAD-bd_oxidored_4_C"/>
</dbReference>
<feature type="region of interest" description="Disordered" evidence="10">
    <location>
        <begin position="23"/>
        <end position="46"/>
    </location>
</feature>
<dbReference type="Gene3D" id="1.10.45.10">
    <property type="entry name" value="Vanillyl-alcohol Oxidase, Chain A, domain 4"/>
    <property type="match status" value="1"/>
</dbReference>
<evidence type="ECO:0000256" key="8">
    <source>
        <dbReference type="ARBA" id="ARBA00023128"/>
    </source>
</evidence>
<keyword evidence="13" id="KW-1185">Reference proteome</keyword>
<evidence type="ECO:0000256" key="3">
    <source>
        <dbReference type="ARBA" id="ARBA00008000"/>
    </source>
</evidence>
<evidence type="ECO:0000256" key="9">
    <source>
        <dbReference type="ARBA" id="ARBA00038897"/>
    </source>
</evidence>
<organism evidence="12 13">
    <name type="scientific">Pseudo-nitzschia multistriata</name>
    <dbReference type="NCBI Taxonomy" id="183589"/>
    <lineage>
        <taxon>Eukaryota</taxon>
        <taxon>Sar</taxon>
        <taxon>Stramenopiles</taxon>
        <taxon>Ochrophyta</taxon>
        <taxon>Bacillariophyta</taxon>
        <taxon>Bacillariophyceae</taxon>
        <taxon>Bacillariophycidae</taxon>
        <taxon>Bacillariales</taxon>
        <taxon>Bacillariaceae</taxon>
        <taxon>Pseudo-nitzschia</taxon>
    </lineage>
</organism>
<evidence type="ECO:0000256" key="2">
    <source>
        <dbReference type="ARBA" id="ARBA00004173"/>
    </source>
</evidence>
<dbReference type="Proteomes" id="UP000291116">
    <property type="component" value="Unassembled WGS sequence"/>
</dbReference>
<protein>
    <recommendedName>
        <fullName evidence="9">D-lactate dehydrogenase (cytochrome)</fullName>
        <ecNumber evidence="9">1.1.2.4</ecNumber>
    </recommendedName>
</protein>
<dbReference type="SUPFAM" id="SSF55103">
    <property type="entry name" value="FAD-linked oxidases, C-terminal domain"/>
    <property type="match status" value="1"/>
</dbReference>
<dbReference type="Pfam" id="PF01565">
    <property type="entry name" value="FAD_binding_4"/>
    <property type="match status" value="1"/>
</dbReference>